<accession>A0A8J6B3Q8</accession>
<reference evidence="1" key="1">
    <citation type="submission" date="2021-05" db="EMBL/GenBank/DDBJ databases">
        <title>A free-living protist that lacks canonical eukaryotic 1 DNA replication and segregation systems.</title>
        <authorList>
            <person name="Salas-Leiva D.E."/>
            <person name="Tromer E.C."/>
            <person name="Curtis B.A."/>
            <person name="Jerlstrom-Hultqvist J."/>
            <person name="Kolisko M."/>
            <person name="Yi Z."/>
            <person name="Salas-Leiva J.S."/>
            <person name="Gallot-Lavallee L."/>
            <person name="Kops G.J.P.L."/>
            <person name="Archibald J.M."/>
            <person name="Simpson A.G.B."/>
            <person name="Roger A.J."/>
        </authorList>
    </citation>
    <scope>NUCLEOTIDE SEQUENCE</scope>
    <source>
        <strain evidence="1">BICM</strain>
    </source>
</reference>
<dbReference type="Proteomes" id="UP000717585">
    <property type="component" value="Unassembled WGS sequence"/>
</dbReference>
<dbReference type="InterPro" id="IPR009091">
    <property type="entry name" value="RCC1/BLIP-II"/>
</dbReference>
<dbReference type="AlphaFoldDB" id="A0A8J6B3Q8"/>
<organism evidence="1 2">
    <name type="scientific">Carpediemonas membranifera</name>
    <dbReference type="NCBI Taxonomy" id="201153"/>
    <lineage>
        <taxon>Eukaryota</taxon>
        <taxon>Metamonada</taxon>
        <taxon>Carpediemonas-like organisms</taxon>
        <taxon>Carpediemonas</taxon>
    </lineage>
</organism>
<dbReference type="EMBL" id="JAHDYR010000038">
    <property type="protein sequence ID" value="KAG9392339.1"/>
    <property type="molecule type" value="Genomic_DNA"/>
</dbReference>
<name>A0A8J6B3Q8_9EUKA</name>
<protein>
    <submittedName>
        <fullName evidence="1">Uncharacterized protein</fullName>
    </submittedName>
</protein>
<dbReference type="SUPFAM" id="SSF50985">
    <property type="entry name" value="RCC1/BLIP-II"/>
    <property type="match status" value="1"/>
</dbReference>
<dbReference type="Gene3D" id="2.130.10.30">
    <property type="entry name" value="Regulator of chromosome condensation 1/beta-lactamase-inhibitor protein II"/>
    <property type="match status" value="1"/>
</dbReference>
<evidence type="ECO:0000313" key="2">
    <source>
        <dbReference type="Proteomes" id="UP000717585"/>
    </source>
</evidence>
<gene>
    <name evidence="1" type="ORF">J8273_5329</name>
</gene>
<sequence>MILDFALSHVLSNARFSTLQAFTNPSYSSADVKEALNTAYFISLVITAFIAGDIPSLLRNAYSRHFNEDMPVYHDAHITYAPEIATSRDSLIIMLSEIPPLKPTAQALLDRARSILTSGPPMSMNIELAEGEELPVALHTLLQGAAWACLMGGGANPDLKDNILKEAREKWPDKANVHDKIRNALTPEAKCLWFLCRKFFFSVNVAELDGKSYQYCWQDRYYHHRMYMGRLFMLDTANNTTITRARMPGALEVYSDRITHIAKTPKGLWGWGDNQHDHLGFKSSGFVNPTRLTFPACPKLAMFEASQPVWKKHQAVKVRLRTSHTLILTPVGAAMAGYYSPRYVGAVADEHLFHPIVVPDKFIPDHVMHEEWTIILTMGDRQLISGDNRNGQLGLGHKREMTGFVDLPFRVDRIMTVGKHFRVFLSGHQLLFVGLVQHHIARSGLLPGSFLGNTITRPTPLCFRAHVKAWYCDWERLCWVTEGLTHCCGAAEFIVTFEATAFTEDGRFCLGDGRWFVLTEIASGEGVVVECERPCRCHYIIPVEVDPSE</sequence>
<comment type="caution">
    <text evidence="1">The sequence shown here is derived from an EMBL/GenBank/DDBJ whole genome shotgun (WGS) entry which is preliminary data.</text>
</comment>
<evidence type="ECO:0000313" key="1">
    <source>
        <dbReference type="EMBL" id="KAG9392339.1"/>
    </source>
</evidence>
<proteinExistence type="predicted"/>
<keyword evidence="2" id="KW-1185">Reference proteome</keyword>